<sequence>MKILIGLTILIVVAVVNCHPAFEIQNDAETLEGVDVNAGLDANVNTDAEISRKTRSFIGRRPCCGGGFGGGGFGGGGYGRRRPYYGGGGFGRPYGGGGGGFSSASASASASSSSFGFGK</sequence>
<evidence type="ECO:0000256" key="2">
    <source>
        <dbReference type="SAM" id="SignalP"/>
    </source>
</evidence>
<dbReference type="AlphaFoldDB" id="A0A0L0BLN4"/>
<name>A0A0L0BLN4_LUCCU</name>
<feature type="signal peptide" evidence="2">
    <location>
        <begin position="1"/>
        <end position="18"/>
    </location>
</feature>
<evidence type="ECO:0000313" key="3">
    <source>
        <dbReference type="EMBL" id="KNC21025.1"/>
    </source>
</evidence>
<dbReference type="OMA" id="NCHPAFE"/>
<reference evidence="3 4" key="1">
    <citation type="journal article" date="2015" name="Nat. Commun.">
        <title>Lucilia cuprina genome unlocks parasitic fly biology to underpin future interventions.</title>
        <authorList>
            <person name="Anstead C.A."/>
            <person name="Korhonen P.K."/>
            <person name="Young N.D."/>
            <person name="Hall R.S."/>
            <person name="Jex A.R."/>
            <person name="Murali S.C."/>
            <person name="Hughes D.S."/>
            <person name="Lee S.F."/>
            <person name="Perry T."/>
            <person name="Stroehlein A.J."/>
            <person name="Ansell B.R."/>
            <person name="Breugelmans B."/>
            <person name="Hofmann A."/>
            <person name="Qu J."/>
            <person name="Dugan S."/>
            <person name="Lee S.L."/>
            <person name="Chao H."/>
            <person name="Dinh H."/>
            <person name="Han Y."/>
            <person name="Doddapaneni H.V."/>
            <person name="Worley K.C."/>
            <person name="Muzny D.M."/>
            <person name="Ioannidis P."/>
            <person name="Waterhouse R.M."/>
            <person name="Zdobnov E.M."/>
            <person name="James P.J."/>
            <person name="Bagnall N.H."/>
            <person name="Kotze A.C."/>
            <person name="Gibbs R.A."/>
            <person name="Richards S."/>
            <person name="Batterham P."/>
            <person name="Gasser R.B."/>
        </authorList>
    </citation>
    <scope>NUCLEOTIDE SEQUENCE [LARGE SCALE GENOMIC DNA]</scope>
    <source>
        <strain evidence="3 4">LS</strain>
        <tissue evidence="3">Full body</tissue>
    </source>
</reference>
<evidence type="ECO:0000313" key="4">
    <source>
        <dbReference type="Proteomes" id="UP000037069"/>
    </source>
</evidence>
<feature type="compositionally biased region" description="Low complexity" evidence="1">
    <location>
        <begin position="102"/>
        <end position="119"/>
    </location>
</feature>
<accession>A0A0L0BLN4</accession>
<keyword evidence="4" id="KW-1185">Reference proteome</keyword>
<dbReference type="Proteomes" id="UP000037069">
    <property type="component" value="Unassembled WGS sequence"/>
</dbReference>
<feature type="region of interest" description="Disordered" evidence="1">
    <location>
        <begin position="100"/>
        <end position="119"/>
    </location>
</feature>
<gene>
    <name evidence="3" type="ORF">FF38_02027</name>
</gene>
<keyword evidence="2" id="KW-0732">Signal</keyword>
<comment type="caution">
    <text evidence="3">The sequence shown here is derived from an EMBL/GenBank/DDBJ whole genome shotgun (WGS) entry which is preliminary data.</text>
</comment>
<protein>
    <submittedName>
        <fullName evidence="3">Uncharacterized protein</fullName>
    </submittedName>
</protein>
<organism evidence="3 4">
    <name type="scientific">Lucilia cuprina</name>
    <name type="common">Green bottle fly</name>
    <name type="synonym">Australian sheep blowfly</name>
    <dbReference type="NCBI Taxonomy" id="7375"/>
    <lineage>
        <taxon>Eukaryota</taxon>
        <taxon>Metazoa</taxon>
        <taxon>Ecdysozoa</taxon>
        <taxon>Arthropoda</taxon>
        <taxon>Hexapoda</taxon>
        <taxon>Insecta</taxon>
        <taxon>Pterygota</taxon>
        <taxon>Neoptera</taxon>
        <taxon>Endopterygota</taxon>
        <taxon>Diptera</taxon>
        <taxon>Brachycera</taxon>
        <taxon>Muscomorpha</taxon>
        <taxon>Oestroidea</taxon>
        <taxon>Calliphoridae</taxon>
        <taxon>Luciliinae</taxon>
        <taxon>Lucilia</taxon>
    </lineage>
</organism>
<dbReference type="OrthoDB" id="10466477at2759"/>
<feature type="chain" id="PRO_5005534857" evidence="2">
    <location>
        <begin position="19"/>
        <end position="119"/>
    </location>
</feature>
<dbReference type="EMBL" id="JRES01001669">
    <property type="protein sequence ID" value="KNC21025.1"/>
    <property type="molecule type" value="Genomic_DNA"/>
</dbReference>
<evidence type="ECO:0000256" key="1">
    <source>
        <dbReference type="SAM" id="MobiDB-lite"/>
    </source>
</evidence>
<proteinExistence type="predicted"/>